<dbReference type="STRING" id="1280953.HOC_00560"/>
<dbReference type="PATRIC" id="fig|1280953.3.peg.111"/>
<dbReference type="EMBL" id="ARYL01000001">
    <property type="protein sequence ID" value="KDA04331.1"/>
    <property type="molecule type" value="Genomic_DNA"/>
</dbReference>
<sequence>MLSETEDKLRWFIASRNDDPIVFSEADNISITDPCHVVGATDSSQDFILVGQRNRGLSVVRIVAVDPDGDGIAVEFDDSVIYSLDVGRSLCHVFPTVLPERVSPEFVNGDLVDLPGVIAVDFDTNEIVLIGDTTDNGAYEVLEVIPIDTQSTEPMKIVDVFSRGNPSLVPRYIAILLTSGIHDGEHRLVVVSQSNDTKEISQETFSWSGGVPVALLSGPFVGVRPNDQTRPDLVVISGTSEQSLVFENTVPEESGVATVPSFAAPKLFDVGIGAGSAVAAISENYTDTVVLVSFPDTGEIREIRPPGD</sequence>
<reference evidence="1 2" key="1">
    <citation type="journal article" date="2014" name="Antonie Van Leeuwenhoek">
        <title>Hyphomonas beringensis sp. nov. and Hyphomonas chukchiensis sp. nov., isolated from surface seawater of the Bering Sea and Chukchi Sea.</title>
        <authorList>
            <person name="Li C."/>
            <person name="Lai Q."/>
            <person name="Li G."/>
            <person name="Dong C."/>
            <person name="Wang J."/>
            <person name="Liao Y."/>
            <person name="Shao Z."/>
        </authorList>
    </citation>
    <scope>NUCLEOTIDE SEQUENCE [LARGE SCALE GENOMIC DNA]</scope>
    <source>
        <strain evidence="1 2">SCH89</strain>
    </source>
</reference>
<name>A0A059GBZ5_9PROT</name>
<accession>A0A059GBZ5</accession>
<organism evidence="1 2">
    <name type="scientific">Hyphomonas oceanitis SCH89</name>
    <dbReference type="NCBI Taxonomy" id="1280953"/>
    <lineage>
        <taxon>Bacteria</taxon>
        <taxon>Pseudomonadati</taxon>
        <taxon>Pseudomonadota</taxon>
        <taxon>Alphaproteobacteria</taxon>
        <taxon>Hyphomonadales</taxon>
        <taxon>Hyphomonadaceae</taxon>
        <taxon>Hyphomonas</taxon>
    </lineage>
</organism>
<proteinExistence type="predicted"/>
<keyword evidence="2" id="KW-1185">Reference proteome</keyword>
<gene>
    <name evidence="1" type="ORF">HOC_00560</name>
</gene>
<dbReference type="AlphaFoldDB" id="A0A059GBZ5"/>
<evidence type="ECO:0000313" key="2">
    <source>
        <dbReference type="Proteomes" id="UP000024942"/>
    </source>
</evidence>
<keyword evidence="1" id="KW-0449">Lipoprotein</keyword>
<protein>
    <submittedName>
        <fullName evidence="1">Putative lipoprotein</fullName>
    </submittedName>
</protein>
<evidence type="ECO:0000313" key="1">
    <source>
        <dbReference type="EMBL" id="KDA04331.1"/>
    </source>
</evidence>
<comment type="caution">
    <text evidence="1">The sequence shown here is derived from an EMBL/GenBank/DDBJ whole genome shotgun (WGS) entry which is preliminary data.</text>
</comment>
<dbReference type="Proteomes" id="UP000024942">
    <property type="component" value="Unassembled WGS sequence"/>
</dbReference>